<dbReference type="Proteomes" id="UP001149090">
    <property type="component" value="Unassembled WGS sequence"/>
</dbReference>
<evidence type="ECO:0000313" key="1">
    <source>
        <dbReference type="EMBL" id="KAJ5074975.1"/>
    </source>
</evidence>
<dbReference type="AlphaFoldDB" id="A0A9Q0LPM8"/>
<dbReference type="EMBL" id="JAPDFW010000067">
    <property type="protein sequence ID" value="KAJ5074975.1"/>
    <property type="molecule type" value="Genomic_DNA"/>
</dbReference>
<gene>
    <name evidence="1" type="ORF">M0811_07679</name>
</gene>
<evidence type="ECO:0000313" key="2">
    <source>
        <dbReference type="Proteomes" id="UP001149090"/>
    </source>
</evidence>
<proteinExistence type="predicted"/>
<organism evidence="1 2">
    <name type="scientific">Anaeramoeba ignava</name>
    <name type="common">Anaerobic marine amoeba</name>
    <dbReference type="NCBI Taxonomy" id="1746090"/>
    <lineage>
        <taxon>Eukaryota</taxon>
        <taxon>Metamonada</taxon>
        <taxon>Anaeramoebidae</taxon>
        <taxon>Anaeramoeba</taxon>
    </lineage>
</organism>
<protein>
    <submittedName>
        <fullName evidence="1">Uncharacterized protein</fullName>
    </submittedName>
</protein>
<keyword evidence="2" id="KW-1185">Reference proteome</keyword>
<sequence length="184" mass="21085">MDKIVLRLLNFWKSSRSDSKNIHNFLFVSALSNLSQVLNSKMNNLFIFKTTTRRRSSTSQSLFCGNQICFVPKHIHLLSNHTITAPSSSKNIKNNQNLPGMDSHLLQIHPSFLDKIIIDISDKAIIPKSSIFSKLIDIPKNKKLNLSILTTPSTKIHSQSLFHNYHLHFQKNFKKMTLNLVCLE</sequence>
<accession>A0A9Q0LPM8</accession>
<reference evidence="1" key="1">
    <citation type="submission" date="2022-10" db="EMBL/GenBank/DDBJ databases">
        <title>Novel sulphate-reducing endosymbionts in the free-living metamonad Anaeramoeba.</title>
        <authorList>
            <person name="Jerlstrom-Hultqvist J."/>
            <person name="Cepicka I."/>
            <person name="Gallot-Lavallee L."/>
            <person name="Salas-Leiva D."/>
            <person name="Curtis B.A."/>
            <person name="Zahonova K."/>
            <person name="Pipaliya S."/>
            <person name="Dacks J."/>
            <person name="Roger A.J."/>
        </authorList>
    </citation>
    <scope>NUCLEOTIDE SEQUENCE</scope>
    <source>
        <strain evidence="1">BMAN</strain>
    </source>
</reference>
<comment type="caution">
    <text evidence="1">The sequence shown here is derived from an EMBL/GenBank/DDBJ whole genome shotgun (WGS) entry which is preliminary data.</text>
</comment>
<name>A0A9Q0LPM8_ANAIG</name>